<dbReference type="OrthoDB" id="9789702at2"/>
<dbReference type="InterPro" id="IPR035956">
    <property type="entry name" value="RimP_N_sf"/>
</dbReference>
<evidence type="ECO:0000256" key="3">
    <source>
        <dbReference type="HAMAP-Rule" id="MF_01077"/>
    </source>
</evidence>
<gene>
    <name evidence="3" type="primary">rimP</name>
    <name evidence="6" type="ORF">C3K47_14155</name>
</gene>
<dbReference type="InterPro" id="IPR028998">
    <property type="entry name" value="RimP_C"/>
</dbReference>
<keyword evidence="1 3" id="KW-0963">Cytoplasm</keyword>
<sequence length="154" mass="17000">MSAVIDRVTALVEEKIADTDLFIVDIKMLPNNKLMILIDGDSGVGIDKCVGISRHVGFHLEEENVIDHAYTLEVSSPGLDYPLKLQRQFAKNIGRTVMVKMNDGAKREGKLLASSEKAVVIEETVKEKGKKAALVENEIGFDQITEIKVTVSFK</sequence>
<dbReference type="EMBL" id="PQVF01000010">
    <property type="protein sequence ID" value="POY35536.1"/>
    <property type="molecule type" value="Genomic_DNA"/>
</dbReference>
<evidence type="ECO:0000256" key="1">
    <source>
        <dbReference type="ARBA" id="ARBA00022490"/>
    </source>
</evidence>
<dbReference type="Pfam" id="PF17384">
    <property type="entry name" value="DUF150_C"/>
    <property type="match status" value="1"/>
</dbReference>
<dbReference type="InterPro" id="IPR036847">
    <property type="entry name" value="RimP_C_sf"/>
</dbReference>
<dbReference type="RefSeq" id="WP_103789810.1">
    <property type="nucleotide sequence ID" value="NZ_PQVF01000010.1"/>
</dbReference>
<keyword evidence="2 3" id="KW-0690">Ribosome biogenesis</keyword>
<keyword evidence="7" id="KW-1185">Reference proteome</keyword>
<evidence type="ECO:0000256" key="2">
    <source>
        <dbReference type="ARBA" id="ARBA00022517"/>
    </source>
</evidence>
<comment type="similarity">
    <text evidence="3">Belongs to the RimP family.</text>
</comment>
<proteinExistence type="inferred from homology"/>
<evidence type="ECO:0000259" key="4">
    <source>
        <dbReference type="Pfam" id="PF02576"/>
    </source>
</evidence>
<dbReference type="Gene3D" id="3.30.300.70">
    <property type="entry name" value="RimP-like superfamily, N-terminal"/>
    <property type="match status" value="1"/>
</dbReference>
<feature type="domain" description="Ribosome maturation factor RimP N-terminal" evidence="4">
    <location>
        <begin position="12"/>
        <end position="80"/>
    </location>
</feature>
<evidence type="ECO:0000313" key="7">
    <source>
        <dbReference type="Proteomes" id="UP000236893"/>
    </source>
</evidence>
<dbReference type="Pfam" id="PF02576">
    <property type="entry name" value="RimP_N"/>
    <property type="match status" value="1"/>
</dbReference>
<dbReference type="GO" id="GO:0006412">
    <property type="term" value="P:translation"/>
    <property type="evidence" value="ECO:0007669"/>
    <property type="project" value="TreeGrafter"/>
</dbReference>
<evidence type="ECO:0000313" key="6">
    <source>
        <dbReference type="EMBL" id="POY35536.1"/>
    </source>
</evidence>
<dbReference type="PANTHER" id="PTHR33867:SF1">
    <property type="entry name" value="RIBOSOME MATURATION FACTOR RIMP"/>
    <property type="match status" value="1"/>
</dbReference>
<dbReference type="SUPFAM" id="SSF75420">
    <property type="entry name" value="YhbC-like, N-terminal domain"/>
    <property type="match status" value="1"/>
</dbReference>
<dbReference type="InterPro" id="IPR003728">
    <property type="entry name" value="Ribosome_maturation_RimP"/>
</dbReference>
<dbReference type="InterPro" id="IPR028989">
    <property type="entry name" value="RimP_N"/>
</dbReference>
<reference evidence="6 7" key="1">
    <citation type="submission" date="2018-01" db="EMBL/GenBank/DDBJ databases">
        <authorList>
            <person name="Gaut B.S."/>
            <person name="Morton B.R."/>
            <person name="Clegg M.T."/>
            <person name="Duvall M.R."/>
        </authorList>
    </citation>
    <scope>NUCLEOTIDE SEQUENCE [LARGE SCALE GENOMIC DNA]</scope>
    <source>
        <strain evidence="6 7">HR-AV</strain>
    </source>
</reference>
<organism evidence="6 7">
    <name type="scientific">Solitalea longa</name>
    <dbReference type="NCBI Taxonomy" id="2079460"/>
    <lineage>
        <taxon>Bacteria</taxon>
        <taxon>Pseudomonadati</taxon>
        <taxon>Bacteroidota</taxon>
        <taxon>Sphingobacteriia</taxon>
        <taxon>Sphingobacteriales</taxon>
        <taxon>Sphingobacteriaceae</taxon>
        <taxon>Solitalea</taxon>
    </lineage>
</organism>
<protein>
    <recommendedName>
        <fullName evidence="3">Ribosome maturation factor RimP</fullName>
    </recommendedName>
</protein>
<dbReference type="HAMAP" id="MF_01077">
    <property type="entry name" value="RimP"/>
    <property type="match status" value="1"/>
</dbReference>
<comment type="caution">
    <text evidence="6">The sequence shown here is derived from an EMBL/GenBank/DDBJ whole genome shotgun (WGS) entry which is preliminary data.</text>
</comment>
<name>A0A2S4ZZ01_9SPHI</name>
<dbReference type="Proteomes" id="UP000236893">
    <property type="component" value="Unassembled WGS sequence"/>
</dbReference>
<evidence type="ECO:0000259" key="5">
    <source>
        <dbReference type="Pfam" id="PF17384"/>
    </source>
</evidence>
<comment type="subcellular location">
    <subcellularLocation>
        <location evidence="3">Cytoplasm</location>
    </subcellularLocation>
</comment>
<dbReference type="GO" id="GO:0005829">
    <property type="term" value="C:cytosol"/>
    <property type="evidence" value="ECO:0007669"/>
    <property type="project" value="TreeGrafter"/>
</dbReference>
<comment type="function">
    <text evidence="3">Required for maturation of 30S ribosomal subunits.</text>
</comment>
<dbReference type="GO" id="GO:0000028">
    <property type="term" value="P:ribosomal small subunit assembly"/>
    <property type="evidence" value="ECO:0007669"/>
    <property type="project" value="TreeGrafter"/>
</dbReference>
<feature type="domain" description="Ribosome maturation factor RimP C-terminal" evidence="5">
    <location>
        <begin position="83"/>
        <end position="153"/>
    </location>
</feature>
<dbReference type="AlphaFoldDB" id="A0A2S4ZZ01"/>
<accession>A0A2S4ZZ01</accession>
<dbReference type="PANTHER" id="PTHR33867">
    <property type="entry name" value="RIBOSOME MATURATION FACTOR RIMP"/>
    <property type="match status" value="1"/>
</dbReference>
<dbReference type="SUPFAM" id="SSF74942">
    <property type="entry name" value="YhbC-like, C-terminal domain"/>
    <property type="match status" value="1"/>
</dbReference>